<feature type="transmembrane region" description="Helical" evidence="9">
    <location>
        <begin position="153"/>
        <end position="171"/>
    </location>
</feature>
<keyword evidence="3" id="KW-0813">Transport</keyword>
<dbReference type="NCBIfam" id="TIGR01297">
    <property type="entry name" value="CDF"/>
    <property type="match status" value="1"/>
</dbReference>
<evidence type="ECO:0000256" key="6">
    <source>
        <dbReference type="ARBA" id="ARBA00022989"/>
    </source>
</evidence>
<dbReference type="GO" id="GO:0015086">
    <property type="term" value="F:cadmium ion transmembrane transporter activity"/>
    <property type="evidence" value="ECO:0007669"/>
    <property type="project" value="TreeGrafter"/>
</dbReference>
<dbReference type="InterPro" id="IPR050291">
    <property type="entry name" value="CDF_Transporter"/>
</dbReference>
<evidence type="ECO:0000256" key="5">
    <source>
        <dbReference type="ARBA" id="ARBA00022692"/>
    </source>
</evidence>
<protein>
    <recommendedName>
        <fullName evidence="8">Protein p34</fullName>
    </recommendedName>
</protein>
<dbReference type="GO" id="GO:0006882">
    <property type="term" value="P:intracellular zinc ion homeostasis"/>
    <property type="evidence" value="ECO:0007669"/>
    <property type="project" value="TreeGrafter"/>
</dbReference>
<keyword evidence="4" id="KW-1003">Cell membrane</keyword>
<keyword evidence="5 9" id="KW-0812">Transmembrane</keyword>
<feature type="domain" description="Cation efflux protein transmembrane" evidence="10">
    <location>
        <begin position="9"/>
        <end position="202"/>
    </location>
</feature>
<dbReference type="RefSeq" id="WP_146820645.1">
    <property type="nucleotide sequence ID" value="NZ_CP029077.1"/>
</dbReference>
<feature type="transmembrane region" description="Helical" evidence="9">
    <location>
        <begin position="79"/>
        <end position="101"/>
    </location>
</feature>
<organism evidence="12 13">
    <name type="scientific">Candidatus Deianiraea vastatrix</name>
    <dbReference type="NCBI Taxonomy" id="2163644"/>
    <lineage>
        <taxon>Bacteria</taxon>
        <taxon>Pseudomonadati</taxon>
        <taxon>Pseudomonadota</taxon>
        <taxon>Alphaproteobacteria</taxon>
        <taxon>Rickettsiales</taxon>
        <taxon>Candidatus Deianiraeaceae</taxon>
        <taxon>Candidatus Deianiraea</taxon>
    </lineage>
</organism>
<dbReference type="EMBL" id="CP029077">
    <property type="protein sequence ID" value="QED23369.1"/>
    <property type="molecule type" value="Genomic_DNA"/>
</dbReference>
<keyword evidence="13" id="KW-1185">Reference proteome</keyword>
<dbReference type="Gene3D" id="1.20.1510.10">
    <property type="entry name" value="Cation efflux protein transmembrane domain"/>
    <property type="match status" value="1"/>
</dbReference>
<dbReference type="AlphaFoldDB" id="A0A5B8XDC8"/>
<dbReference type="InterPro" id="IPR027470">
    <property type="entry name" value="Cation_efflux_CTD"/>
</dbReference>
<dbReference type="InterPro" id="IPR058533">
    <property type="entry name" value="Cation_efflux_TM"/>
</dbReference>
<sequence>MNLIKYTSIAAIFVSTSLIIAKILTYHFSHSIAILSSLVDSSLDLLTSLINCVAIFYAAKPKDEDHKFGHSAIEDIASFIQAMIIFISGILIIYQASMNIVNHKVITFEKVSMYTMLLSLFMTICLVLLQKYTISKTKSLVISADCLHYKTDVLMNIGIIASLFILKFTHFYAIDSIVAICIAVYIIYSAFELGKSAFNNLMGREISRQEQDEIIAIIQAENRIKGFHDFKTRRSGQMSFIQIHIEMKGDLTLFTAHEICEEIEQKITEKIPNCEIIIHKDPC</sequence>
<keyword evidence="7 9" id="KW-0472">Membrane</keyword>
<accession>A0A5B8XDC8</accession>
<dbReference type="GO" id="GO:0015093">
    <property type="term" value="F:ferrous iron transmembrane transporter activity"/>
    <property type="evidence" value="ECO:0007669"/>
    <property type="project" value="TreeGrafter"/>
</dbReference>
<feature type="transmembrane region" description="Helical" evidence="9">
    <location>
        <begin position="113"/>
        <end position="132"/>
    </location>
</feature>
<evidence type="ECO:0000256" key="7">
    <source>
        <dbReference type="ARBA" id="ARBA00023136"/>
    </source>
</evidence>
<dbReference type="InterPro" id="IPR036837">
    <property type="entry name" value="Cation_efflux_CTD_sf"/>
</dbReference>
<evidence type="ECO:0000256" key="3">
    <source>
        <dbReference type="ARBA" id="ARBA00022448"/>
    </source>
</evidence>
<evidence type="ECO:0000256" key="1">
    <source>
        <dbReference type="ARBA" id="ARBA00004651"/>
    </source>
</evidence>
<reference evidence="12 13" key="1">
    <citation type="journal article" date="2019" name="ISME J.">
        <title>Deianiraea, an extracellular bacterium associated with the ciliate Paramecium, suggests an alternative scenario for the evolution of Rickettsiales.</title>
        <authorList>
            <person name="Castelli M."/>
            <person name="Sabaneyeva E."/>
            <person name="Lanzoni O."/>
            <person name="Lebedeva N."/>
            <person name="Floriano A.M."/>
            <person name="Gaiarsa S."/>
            <person name="Benken K."/>
            <person name="Modeo L."/>
            <person name="Bandi C."/>
            <person name="Potekhin A."/>
            <person name="Sassera D."/>
            <person name="Petroni G."/>
        </authorList>
    </citation>
    <scope>NUCLEOTIDE SEQUENCE [LARGE SCALE GENOMIC DNA]</scope>
    <source>
        <strain evidence="12">CyL4-1</strain>
    </source>
</reference>
<keyword evidence="6 9" id="KW-1133">Transmembrane helix</keyword>
<dbReference type="Pfam" id="PF01545">
    <property type="entry name" value="Cation_efflux"/>
    <property type="match status" value="1"/>
</dbReference>
<name>A0A5B8XDC8_9RICK</name>
<comment type="subcellular location">
    <subcellularLocation>
        <location evidence="1">Cell membrane</location>
        <topology evidence="1">Multi-pass membrane protein</topology>
    </subcellularLocation>
</comment>
<dbReference type="PANTHER" id="PTHR43840">
    <property type="entry name" value="MITOCHONDRIAL METAL TRANSPORTER 1-RELATED"/>
    <property type="match status" value="1"/>
</dbReference>
<dbReference type="FunFam" id="3.30.70.1350:FF:000002">
    <property type="entry name" value="Ferrous-iron efflux pump FieF"/>
    <property type="match status" value="1"/>
</dbReference>
<dbReference type="PANTHER" id="PTHR43840:SF41">
    <property type="entry name" value="CATION-EFFLUX PUMP FIEF"/>
    <property type="match status" value="1"/>
</dbReference>
<evidence type="ECO:0000313" key="13">
    <source>
        <dbReference type="Proteomes" id="UP000321934"/>
    </source>
</evidence>
<dbReference type="SUPFAM" id="SSF160240">
    <property type="entry name" value="Cation efflux protein cytoplasmic domain-like"/>
    <property type="match status" value="1"/>
</dbReference>
<feature type="domain" description="Cation efflux protein cytoplasmic" evidence="11">
    <location>
        <begin position="208"/>
        <end position="283"/>
    </location>
</feature>
<comment type="similarity">
    <text evidence="2">Belongs to the cation diffusion facilitator (CDF) transporter (TC 2.A.4) family.</text>
</comment>
<dbReference type="Gene3D" id="3.30.70.1350">
    <property type="entry name" value="Cation efflux protein, cytoplasmic domain"/>
    <property type="match status" value="1"/>
</dbReference>
<evidence type="ECO:0000256" key="4">
    <source>
        <dbReference type="ARBA" id="ARBA00022475"/>
    </source>
</evidence>
<dbReference type="GO" id="GO:0015341">
    <property type="term" value="F:zinc efflux antiporter activity"/>
    <property type="evidence" value="ECO:0007669"/>
    <property type="project" value="TreeGrafter"/>
</dbReference>
<proteinExistence type="inferred from homology"/>
<dbReference type="GO" id="GO:0005886">
    <property type="term" value="C:plasma membrane"/>
    <property type="evidence" value="ECO:0007669"/>
    <property type="project" value="UniProtKB-SubCell"/>
</dbReference>
<evidence type="ECO:0000256" key="9">
    <source>
        <dbReference type="SAM" id="Phobius"/>
    </source>
</evidence>
<dbReference type="OrthoDB" id="9806522at2"/>
<evidence type="ECO:0000259" key="10">
    <source>
        <dbReference type="Pfam" id="PF01545"/>
    </source>
</evidence>
<evidence type="ECO:0000259" key="11">
    <source>
        <dbReference type="Pfam" id="PF16916"/>
    </source>
</evidence>
<feature type="transmembrane region" description="Helical" evidence="9">
    <location>
        <begin position="32"/>
        <end position="58"/>
    </location>
</feature>
<dbReference type="InterPro" id="IPR027469">
    <property type="entry name" value="Cation_efflux_TMD_sf"/>
</dbReference>
<evidence type="ECO:0000256" key="2">
    <source>
        <dbReference type="ARBA" id="ARBA00008114"/>
    </source>
</evidence>
<feature type="transmembrane region" description="Helical" evidence="9">
    <location>
        <begin position="177"/>
        <end position="194"/>
    </location>
</feature>
<evidence type="ECO:0000256" key="8">
    <source>
        <dbReference type="ARBA" id="ARBA00068882"/>
    </source>
</evidence>
<dbReference type="SUPFAM" id="SSF161111">
    <property type="entry name" value="Cation efflux protein transmembrane domain-like"/>
    <property type="match status" value="1"/>
</dbReference>
<dbReference type="Pfam" id="PF16916">
    <property type="entry name" value="ZT_dimer"/>
    <property type="match status" value="1"/>
</dbReference>
<evidence type="ECO:0000313" key="12">
    <source>
        <dbReference type="EMBL" id="QED23369.1"/>
    </source>
</evidence>
<dbReference type="InterPro" id="IPR002524">
    <property type="entry name" value="Cation_efflux"/>
</dbReference>
<gene>
    <name evidence="12" type="ORF">Deia_00574</name>
</gene>
<dbReference type="Proteomes" id="UP000321934">
    <property type="component" value="Chromosome"/>
</dbReference>
<feature type="transmembrane region" description="Helical" evidence="9">
    <location>
        <begin position="7"/>
        <end position="26"/>
    </location>
</feature>